<gene>
    <name evidence="15" type="primary">cas4</name>
    <name evidence="15" type="ORF">F4148_07460</name>
</gene>
<accession>A0A6B1FVG7</accession>
<keyword evidence="9 13" id="KW-0408">Iron</keyword>
<evidence type="ECO:0000256" key="3">
    <source>
        <dbReference type="ARBA" id="ARBA00012768"/>
    </source>
</evidence>
<dbReference type="GO" id="GO:0046872">
    <property type="term" value="F:metal ion binding"/>
    <property type="evidence" value="ECO:0007669"/>
    <property type="project" value="UniProtKB-KW"/>
</dbReference>
<reference evidence="15" key="1">
    <citation type="submission" date="2019-09" db="EMBL/GenBank/DDBJ databases">
        <title>Characterisation of the sponge microbiome using genome-centric metagenomics.</title>
        <authorList>
            <person name="Engelberts J.P."/>
            <person name="Robbins S.J."/>
            <person name="De Goeij J.M."/>
            <person name="Aranda M."/>
            <person name="Bell S.C."/>
            <person name="Webster N.S."/>
        </authorList>
    </citation>
    <scope>NUCLEOTIDE SEQUENCE</scope>
    <source>
        <strain evidence="15">SB0675_bin_29</strain>
    </source>
</reference>
<dbReference type="GO" id="GO:0051607">
    <property type="term" value="P:defense response to virus"/>
    <property type="evidence" value="ECO:0007669"/>
    <property type="project" value="UniProtKB-KW"/>
</dbReference>
<evidence type="ECO:0000259" key="14">
    <source>
        <dbReference type="Pfam" id="PF01930"/>
    </source>
</evidence>
<protein>
    <recommendedName>
        <fullName evidence="4 13">CRISPR-associated exonuclease Cas4</fullName>
        <ecNumber evidence="3 13">3.1.12.1</ecNumber>
    </recommendedName>
</protein>
<dbReference type="PANTHER" id="PTHR36531">
    <property type="entry name" value="CRISPR-ASSOCIATED EXONUCLEASE CAS4"/>
    <property type="match status" value="1"/>
</dbReference>
<dbReference type="NCBIfam" id="TIGR00372">
    <property type="entry name" value="cas4"/>
    <property type="match status" value="1"/>
</dbReference>
<dbReference type="AlphaFoldDB" id="A0A6B1FVG7"/>
<evidence type="ECO:0000256" key="2">
    <source>
        <dbReference type="ARBA" id="ARBA00009189"/>
    </source>
</evidence>
<comment type="cofactor">
    <cofactor evidence="13">
        <name>Mg(2+)</name>
        <dbReference type="ChEBI" id="CHEBI:18420"/>
    </cofactor>
    <cofactor evidence="13">
        <name>Mn(2+)</name>
        <dbReference type="ChEBI" id="CHEBI:29035"/>
    </cofactor>
    <text evidence="13">Mg(2+) or Mn(2+) required for ssDNA cleavage activity.</text>
</comment>
<evidence type="ECO:0000256" key="4">
    <source>
        <dbReference type="ARBA" id="ARBA00020049"/>
    </source>
</evidence>
<keyword evidence="10 13" id="KW-0411">Iron-sulfur</keyword>
<evidence type="ECO:0000256" key="1">
    <source>
        <dbReference type="ARBA" id="ARBA00001966"/>
    </source>
</evidence>
<evidence type="ECO:0000256" key="13">
    <source>
        <dbReference type="RuleBase" id="RU365022"/>
    </source>
</evidence>
<comment type="cofactor">
    <cofactor evidence="1">
        <name>[4Fe-4S] cluster</name>
        <dbReference type="ChEBI" id="CHEBI:49883"/>
    </cofactor>
</comment>
<name>A0A6B1FVG7_9CHLR</name>
<comment type="similarity">
    <text evidence="2 13">Belongs to the CRISPR-associated exonuclease Cas4 family.</text>
</comment>
<dbReference type="InterPro" id="IPR011604">
    <property type="entry name" value="PDDEXK-like_dom_sf"/>
</dbReference>
<dbReference type="InterPro" id="IPR022765">
    <property type="entry name" value="Dna2/Cas4_DUF83"/>
</dbReference>
<evidence type="ECO:0000256" key="12">
    <source>
        <dbReference type="ARBA" id="ARBA00023211"/>
    </source>
</evidence>
<sequence length="213" mass="23904">MSNATPFPNPPDPVPLSLLNDFLYCQRRAALKAIEGWRGTNEHTVVGDSVHEQADVSGYETVKGVNLLRALPVWSDRLGLNGKCDIVERHPDGSLVPVEFKKGKRRKFDNDDAQLCAQALCLEEMFGLDIPKGAIFHARSKRRREVEFTEDLRRLTEQAIKAMHRLIEAEAVPQAVHKPQCSECSLFDHCLPEITSVPPTLARAYRAVFDTTD</sequence>
<organism evidence="15">
    <name type="scientific">Caldilineaceae bacterium SB0675_bin_29</name>
    <dbReference type="NCBI Taxonomy" id="2605266"/>
    <lineage>
        <taxon>Bacteria</taxon>
        <taxon>Bacillati</taxon>
        <taxon>Chloroflexota</taxon>
        <taxon>Caldilineae</taxon>
        <taxon>Caldilineales</taxon>
        <taxon>Caldilineaceae</taxon>
    </lineage>
</organism>
<dbReference type="PANTHER" id="PTHR36531:SF6">
    <property type="entry name" value="DNA REPLICATION ATP-DEPENDENT HELICASE_NUCLEASE DNA2"/>
    <property type="match status" value="1"/>
</dbReference>
<evidence type="ECO:0000256" key="11">
    <source>
        <dbReference type="ARBA" id="ARBA00023118"/>
    </source>
</evidence>
<evidence type="ECO:0000256" key="8">
    <source>
        <dbReference type="ARBA" id="ARBA00022839"/>
    </source>
</evidence>
<proteinExistence type="inferred from homology"/>
<dbReference type="InterPro" id="IPR051827">
    <property type="entry name" value="Cas4_exonuclease"/>
</dbReference>
<keyword evidence="12 13" id="KW-0464">Manganese</keyword>
<keyword evidence="5 13" id="KW-0540">Nuclease</keyword>
<evidence type="ECO:0000256" key="7">
    <source>
        <dbReference type="ARBA" id="ARBA00022801"/>
    </source>
</evidence>
<keyword evidence="6 13" id="KW-0479">Metal-binding</keyword>
<keyword evidence="8 13" id="KW-0269">Exonuclease</keyword>
<dbReference type="EC" id="3.1.12.1" evidence="3 13"/>
<comment type="cofactor">
    <cofactor evidence="13">
        <name>iron-sulfur cluster</name>
        <dbReference type="ChEBI" id="CHEBI:30408"/>
    </cofactor>
</comment>
<feature type="domain" description="DUF83" evidence="14">
    <location>
        <begin position="18"/>
        <end position="191"/>
    </location>
</feature>
<evidence type="ECO:0000256" key="9">
    <source>
        <dbReference type="ARBA" id="ARBA00023004"/>
    </source>
</evidence>
<keyword evidence="7 13" id="KW-0378">Hydrolase</keyword>
<dbReference type="InterPro" id="IPR013343">
    <property type="entry name" value="CRISPR-assoc_prot_Cas4"/>
</dbReference>
<dbReference type="GO" id="GO:0051536">
    <property type="term" value="F:iron-sulfur cluster binding"/>
    <property type="evidence" value="ECO:0007669"/>
    <property type="project" value="UniProtKB-KW"/>
</dbReference>
<evidence type="ECO:0000256" key="6">
    <source>
        <dbReference type="ARBA" id="ARBA00022723"/>
    </source>
</evidence>
<keyword evidence="11 13" id="KW-0051">Antiviral defense</keyword>
<evidence type="ECO:0000313" key="15">
    <source>
        <dbReference type="EMBL" id="MYH61592.1"/>
    </source>
</evidence>
<comment type="function">
    <text evidence="13">CRISPR (clustered regularly interspaced short palindromic repeat) is an adaptive immune system that provides protection against mobile genetic elements (viruses, transposable elements and conjugative plasmids). CRISPR clusters contain sequences complementary to antecedent mobile elements and target invading nucleic acids. CRISPR clusters are transcribed and processed into CRISPR RNA (crRNA).</text>
</comment>
<dbReference type="EMBL" id="VYDA01000282">
    <property type="protein sequence ID" value="MYH61592.1"/>
    <property type="molecule type" value="Genomic_DNA"/>
</dbReference>
<dbReference type="Gene3D" id="3.90.320.10">
    <property type="match status" value="1"/>
</dbReference>
<dbReference type="GO" id="GO:0004527">
    <property type="term" value="F:exonuclease activity"/>
    <property type="evidence" value="ECO:0007669"/>
    <property type="project" value="UniProtKB-KW"/>
</dbReference>
<dbReference type="Pfam" id="PF01930">
    <property type="entry name" value="Cas_Cas4"/>
    <property type="match status" value="1"/>
</dbReference>
<comment type="caution">
    <text evidence="15">The sequence shown here is derived from an EMBL/GenBank/DDBJ whole genome shotgun (WGS) entry which is preliminary data.</text>
</comment>
<evidence type="ECO:0000256" key="10">
    <source>
        <dbReference type="ARBA" id="ARBA00023014"/>
    </source>
</evidence>
<evidence type="ECO:0000256" key="5">
    <source>
        <dbReference type="ARBA" id="ARBA00022722"/>
    </source>
</evidence>